<dbReference type="Pfam" id="PF09564">
    <property type="entry name" value="RE_NgoBV"/>
    <property type="match status" value="1"/>
</dbReference>
<keyword evidence="4" id="KW-1185">Reference proteome</keyword>
<dbReference type="RefSeq" id="WP_235659546.1">
    <property type="nucleotide sequence ID" value="NZ_CP101806.1"/>
</dbReference>
<name>A0A3P8MDQ1_9BACT</name>
<proteinExistence type="predicted"/>
<evidence type="ECO:0000313" key="4">
    <source>
        <dbReference type="Proteomes" id="UP001058569"/>
    </source>
</evidence>
<dbReference type="EMBL" id="UZVY01000001">
    <property type="protein sequence ID" value="VDR42100.1"/>
    <property type="molecule type" value="Genomic_DNA"/>
</dbReference>
<protein>
    <submittedName>
        <fullName evidence="1">NgoBV family restriction endonuclease</fullName>
        <ecNumber evidence="1">3.1.21.-</ecNumber>
    </submittedName>
    <submittedName>
        <fullName evidence="2">NgoBV restriction endonuclease</fullName>
    </submittedName>
</protein>
<keyword evidence="2" id="KW-0255">Endonuclease</keyword>
<evidence type="ECO:0000313" key="1">
    <source>
        <dbReference type="EMBL" id="UUD35075.1"/>
    </source>
</evidence>
<gene>
    <name evidence="2" type="ORF">NCTC10126_00599</name>
    <name evidence="1" type="ORF">NPA07_04690</name>
</gene>
<dbReference type="EMBL" id="CP101806">
    <property type="protein sequence ID" value="UUD35075.1"/>
    <property type="molecule type" value="Genomic_DNA"/>
</dbReference>
<dbReference type="AlphaFoldDB" id="A0A3P8MDQ1"/>
<reference evidence="1" key="2">
    <citation type="submission" date="2022-07" db="EMBL/GenBank/DDBJ databases">
        <title>Complete genome of Mycoplasma caviae type strain G122.</title>
        <authorList>
            <person name="Spergser J."/>
        </authorList>
    </citation>
    <scope>NUCLEOTIDE SEQUENCE</scope>
    <source>
        <strain evidence="1">G122</strain>
    </source>
</reference>
<organism evidence="2 3">
    <name type="scientific">Mycoplasmopsis caviae</name>
    <dbReference type="NCBI Taxonomy" id="55603"/>
    <lineage>
        <taxon>Bacteria</taxon>
        <taxon>Bacillati</taxon>
        <taxon>Mycoplasmatota</taxon>
        <taxon>Mycoplasmoidales</taxon>
        <taxon>Metamycoplasmataceae</taxon>
        <taxon>Mycoplasmopsis</taxon>
    </lineage>
</organism>
<evidence type="ECO:0000313" key="2">
    <source>
        <dbReference type="EMBL" id="VDR42100.1"/>
    </source>
</evidence>
<keyword evidence="2" id="KW-0540">Nuclease</keyword>
<accession>A0A3P8MDQ1</accession>
<dbReference type="Proteomes" id="UP000280036">
    <property type="component" value="Unassembled WGS sequence"/>
</dbReference>
<dbReference type="REBASE" id="405944">
    <property type="entry name" value="Mca10126ORF598P"/>
</dbReference>
<keyword evidence="1" id="KW-0378">Hydrolase</keyword>
<sequence>MNNKMERSVIDIFNMLKADILHKKGKIVFELSGIKAIIDSLDIVGISIQNWLKVWLMNKNIYFDMPKTTQEFPDFYLSMNDKQNNMLEIKTFNCTIAPSFDIANYESFINSIVSEPYRLNADYIIFSYQMDKRGTITINNAWLMKIWEIAGSGNRYPLKVQVKRNTIYNIRPNSRFKNNAQVPFANKEQFLNAIYETEKMYKGVEIANRWKERFKISYKNYCGTEIKF</sequence>
<dbReference type="InterPro" id="IPR019064">
    <property type="entry name" value="Restrct_endonuc_II_NlaIV"/>
</dbReference>
<dbReference type="EC" id="3.1.21.-" evidence="1"/>
<dbReference type="Proteomes" id="UP001058569">
    <property type="component" value="Chromosome"/>
</dbReference>
<reference evidence="2 3" key="1">
    <citation type="submission" date="2018-12" db="EMBL/GenBank/DDBJ databases">
        <authorList>
            <consortium name="Pathogen Informatics"/>
        </authorList>
    </citation>
    <scope>NUCLEOTIDE SEQUENCE [LARGE SCALE GENOMIC DNA]</scope>
    <source>
        <strain evidence="2 3">NCTC10126</strain>
    </source>
</reference>
<dbReference type="GO" id="GO:0009036">
    <property type="term" value="F:type II site-specific deoxyribonuclease activity"/>
    <property type="evidence" value="ECO:0007669"/>
    <property type="project" value="InterPro"/>
</dbReference>
<evidence type="ECO:0000313" key="3">
    <source>
        <dbReference type="Proteomes" id="UP000280036"/>
    </source>
</evidence>